<dbReference type="Pfam" id="PF24961">
    <property type="entry name" value="NfeD_membrane"/>
    <property type="match status" value="1"/>
</dbReference>
<feature type="transmembrane region" description="Helical" evidence="6">
    <location>
        <begin position="6"/>
        <end position="31"/>
    </location>
</feature>
<dbReference type="InterPro" id="IPR002810">
    <property type="entry name" value="NfeD-like_C"/>
</dbReference>
<keyword evidence="2 6" id="KW-0812">Transmembrane</keyword>
<sequence length="179" mass="18901">MLIVGFALVVVEMYIPGFGVPGTLGIILLVLGVVATKPTPLQALIMAVIIIVLLCIALSICIHSVSKGRLSQSNLVLKETATRAEADAENQLNFFIGREGVARTVLRPAGIAEFDGVKLNVVSEGDFISIGSRVRVERVEGNRIVVRELEKGASSPSSAPVASAPEEEIPSQKPDSGSR</sequence>
<feature type="domain" description="NfeD-like C-terminal" evidence="7">
    <location>
        <begin position="95"/>
        <end position="147"/>
    </location>
</feature>
<evidence type="ECO:0000256" key="1">
    <source>
        <dbReference type="ARBA" id="ARBA00004141"/>
    </source>
</evidence>
<evidence type="ECO:0000256" key="4">
    <source>
        <dbReference type="ARBA" id="ARBA00023136"/>
    </source>
</evidence>
<feature type="domain" description="NfeD integral membrane" evidence="8">
    <location>
        <begin position="2"/>
        <end position="60"/>
    </location>
</feature>
<proteinExistence type="predicted"/>
<comment type="caution">
    <text evidence="9">The sequence shown here is derived from an EMBL/GenBank/DDBJ whole genome shotgun (WGS) entry which is preliminary data.</text>
</comment>
<dbReference type="InterPro" id="IPR056739">
    <property type="entry name" value="NfeD_membrane"/>
</dbReference>
<gene>
    <name evidence="9" type="ORF">IAB02_01290</name>
</gene>
<evidence type="ECO:0000256" key="3">
    <source>
        <dbReference type="ARBA" id="ARBA00022989"/>
    </source>
</evidence>
<dbReference type="Gene3D" id="2.40.50.140">
    <property type="entry name" value="Nucleic acid-binding proteins"/>
    <property type="match status" value="1"/>
</dbReference>
<dbReference type="PANTHER" id="PTHR33507:SF3">
    <property type="entry name" value="INNER MEMBRANE PROTEIN YBBJ"/>
    <property type="match status" value="1"/>
</dbReference>
<dbReference type="SUPFAM" id="SSF141322">
    <property type="entry name" value="NfeD domain-like"/>
    <property type="match status" value="1"/>
</dbReference>
<dbReference type="EMBL" id="DVMU01000030">
    <property type="protein sequence ID" value="HIU33173.1"/>
    <property type="molecule type" value="Genomic_DNA"/>
</dbReference>
<evidence type="ECO:0000313" key="10">
    <source>
        <dbReference type="Proteomes" id="UP000824072"/>
    </source>
</evidence>
<dbReference type="AlphaFoldDB" id="A0A9D1I9M6"/>
<comment type="subcellular location">
    <subcellularLocation>
        <location evidence="1">Membrane</location>
        <topology evidence="1">Multi-pass membrane protein</topology>
    </subcellularLocation>
</comment>
<evidence type="ECO:0008006" key="11">
    <source>
        <dbReference type="Google" id="ProtNLM"/>
    </source>
</evidence>
<keyword evidence="3 6" id="KW-1133">Transmembrane helix</keyword>
<evidence type="ECO:0000256" key="2">
    <source>
        <dbReference type="ARBA" id="ARBA00022692"/>
    </source>
</evidence>
<evidence type="ECO:0000256" key="5">
    <source>
        <dbReference type="SAM" id="MobiDB-lite"/>
    </source>
</evidence>
<dbReference type="InterPro" id="IPR012340">
    <property type="entry name" value="NA-bd_OB-fold"/>
</dbReference>
<evidence type="ECO:0000259" key="7">
    <source>
        <dbReference type="Pfam" id="PF01957"/>
    </source>
</evidence>
<feature type="region of interest" description="Disordered" evidence="5">
    <location>
        <begin position="150"/>
        <end position="179"/>
    </location>
</feature>
<organism evidence="9 10">
    <name type="scientific">Candidatus Pullichristensenella excrementigallinarum</name>
    <dbReference type="NCBI Taxonomy" id="2840907"/>
    <lineage>
        <taxon>Bacteria</taxon>
        <taxon>Bacillati</taxon>
        <taxon>Bacillota</taxon>
        <taxon>Clostridia</taxon>
        <taxon>Candidatus Pullichristensenella</taxon>
    </lineage>
</organism>
<dbReference type="PANTHER" id="PTHR33507">
    <property type="entry name" value="INNER MEMBRANE PROTEIN YBBJ"/>
    <property type="match status" value="1"/>
</dbReference>
<evidence type="ECO:0000256" key="6">
    <source>
        <dbReference type="SAM" id="Phobius"/>
    </source>
</evidence>
<dbReference type="Pfam" id="PF01957">
    <property type="entry name" value="NfeD"/>
    <property type="match status" value="1"/>
</dbReference>
<dbReference type="GO" id="GO:0005886">
    <property type="term" value="C:plasma membrane"/>
    <property type="evidence" value="ECO:0007669"/>
    <property type="project" value="TreeGrafter"/>
</dbReference>
<dbReference type="InterPro" id="IPR052165">
    <property type="entry name" value="Membrane_assoc_protease"/>
</dbReference>
<evidence type="ECO:0000259" key="8">
    <source>
        <dbReference type="Pfam" id="PF24961"/>
    </source>
</evidence>
<name>A0A9D1I9M6_9FIRM</name>
<reference evidence="9" key="2">
    <citation type="journal article" date="2021" name="PeerJ">
        <title>Extensive microbial diversity within the chicken gut microbiome revealed by metagenomics and culture.</title>
        <authorList>
            <person name="Gilroy R."/>
            <person name="Ravi A."/>
            <person name="Getino M."/>
            <person name="Pursley I."/>
            <person name="Horton D.L."/>
            <person name="Alikhan N.F."/>
            <person name="Baker D."/>
            <person name="Gharbi K."/>
            <person name="Hall N."/>
            <person name="Watson M."/>
            <person name="Adriaenssens E.M."/>
            <person name="Foster-Nyarko E."/>
            <person name="Jarju S."/>
            <person name="Secka A."/>
            <person name="Antonio M."/>
            <person name="Oren A."/>
            <person name="Chaudhuri R.R."/>
            <person name="La Ragione R."/>
            <person name="Hildebrand F."/>
            <person name="Pallen M.J."/>
        </authorList>
    </citation>
    <scope>NUCLEOTIDE SEQUENCE</scope>
    <source>
        <strain evidence="9">ChiHcec3-11533</strain>
    </source>
</reference>
<evidence type="ECO:0000313" key="9">
    <source>
        <dbReference type="EMBL" id="HIU33173.1"/>
    </source>
</evidence>
<accession>A0A9D1I9M6</accession>
<feature type="transmembrane region" description="Helical" evidence="6">
    <location>
        <begin position="43"/>
        <end position="65"/>
    </location>
</feature>
<reference evidence="9" key="1">
    <citation type="submission" date="2020-10" db="EMBL/GenBank/DDBJ databases">
        <authorList>
            <person name="Gilroy R."/>
        </authorList>
    </citation>
    <scope>NUCLEOTIDE SEQUENCE</scope>
    <source>
        <strain evidence="9">ChiHcec3-11533</strain>
    </source>
</reference>
<keyword evidence="4 6" id="KW-0472">Membrane</keyword>
<protein>
    <recommendedName>
        <fullName evidence="11">NfeD-like C-terminal domain-containing protein</fullName>
    </recommendedName>
</protein>
<dbReference type="Proteomes" id="UP000824072">
    <property type="component" value="Unassembled WGS sequence"/>
</dbReference>
<feature type="compositionally biased region" description="Low complexity" evidence="5">
    <location>
        <begin position="153"/>
        <end position="164"/>
    </location>
</feature>